<feature type="transmembrane region" description="Helical" evidence="1">
    <location>
        <begin position="139"/>
        <end position="159"/>
    </location>
</feature>
<keyword evidence="1" id="KW-0812">Transmembrane</keyword>
<keyword evidence="1" id="KW-0472">Membrane</keyword>
<dbReference type="Proteomes" id="UP001208567">
    <property type="component" value="Unassembled WGS sequence"/>
</dbReference>
<comment type="caution">
    <text evidence="2">The sequence shown here is derived from an EMBL/GenBank/DDBJ whole genome shotgun (WGS) entry which is preliminary data.</text>
</comment>
<evidence type="ECO:0000313" key="3">
    <source>
        <dbReference type="Proteomes" id="UP001208567"/>
    </source>
</evidence>
<sequence length="208" mass="23566">MKNDKLASNFNKHLQENFWLYIISLLCVFTGVVLGIYAVKYMGDFEKSDLVSYIQNFTTNIKSQSINNKNVFLGTLKNNFIMTCAIWFLGLTMIGIPIILVVDVIKGFTLGFSISFFLNGIGSKGIGVVLLGIMPQNIIYIPCIIFCSVIAMEFSLNFLKEKINNKWTKSIWVKIVSYSFAFLIVFLVMCFGFIIEAYISPLLIKLIL</sequence>
<feature type="transmembrane region" description="Helical" evidence="1">
    <location>
        <begin position="114"/>
        <end position="133"/>
    </location>
</feature>
<dbReference type="InterPro" id="IPR002798">
    <property type="entry name" value="SpoIIM-like"/>
</dbReference>
<feature type="transmembrane region" description="Helical" evidence="1">
    <location>
        <begin position="18"/>
        <end position="39"/>
    </location>
</feature>
<dbReference type="InterPro" id="IPR014196">
    <property type="entry name" value="SpoIIM"/>
</dbReference>
<keyword evidence="3" id="KW-1185">Reference proteome</keyword>
<evidence type="ECO:0000313" key="2">
    <source>
        <dbReference type="EMBL" id="GLC32445.1"/>
    </source>
</evidence>
<dbReference type="RefSeq" id="WP_264851751.1">
    <property type="nucleotide sequence ID" value="NZ_BRXR01000001.1"/>
</dbReference>
<dbReference type="NCBIfam" id="TIGR02831">
    <property type="entry name" value="spo_II_M"/>
    <property type="match status" value="1"/>
</dbReference>
<dbReference type="EMBL" id="BRXR01000001">
    <property type="protein sequence ID" value="GLC32445.1"/>
    <property type="molecule type" value="Genomic_DNA"/>
</dbReference>
<feature type="transmembrane region" description="Helical" evidence="1">
    <location>
        <begin position="80"/>
        <end position="102"/>
    </location>
</feature>
<accession>A0ABQ5NB04</accession>
<dbReference type="Pfam" id="PF01944">
    <property type="entry name" value="SpoIIM"/>
    <property type="match status" value="1"/>
</dbReference>
<reference evidence="2 3" key="1">
    <citation type="journal article" date="2024" name="Int. J. Syst. Evol. Microbiol.">
        <title>Clostridium omnivorum sp. nov., isolated from anoxic soil under the treatment of reductive soil disinfestation.</title>
        <authorList>
            <person name="Ueki A."/>
            <person name="Tonouchi A."/>
            <person name="Kaku N."/>
            <person name="Honma S."/>
            <person name="Ueki K."/>
        </authorList>
    </citation>
    <scope>NUCLEOTIDE SEQUENCE [LARGE SCALE GENOMIC DNA]</scope>
    <source>
        <strain evidence="2 3">E14</strain>
    </source>
</reference>
<gene>
    <name evidence="2" type="primary">spoIIM</name>
    <name evidence="2" type="ORF">bsdE14_38550</name>
</gene>
<proteinExistence type="predicted"/>
<feature type="transmembrane region" description="Helical" evidence="1">
    <location>
        <begin position="171"/>
        <end position="199"/>
    </location>
</feature>
<name>A0ABQ5NB04_9CLOT</name>
<keyword evidence="1" id="KW-1133">Transmembrane helix</keyword>
<organism evidence="2 3">
    <name type="scientific">Clostridium omnivorum</name>
    <dbReference type="NCBI Taxonomy" id="1604902"/>
    <lineage>
        <taxon>Bacteria</taxon>
        <taxon>Bacillati</taxon>
        <taxon>Bacillota</taxon>
        <taxon>Clostridia</taxon>
        <taxon>Eubacteriales</taxon>
        <taxon>Clostridiaceae</taxon>
        <taxon>Clostridium</taxon>
    </lineage>
</organism>
<evidence type="ECO:0000256" key="1">
    <source>
        <dbReference type="SAM" id="Phobius"/>
    </source>
</evidence>
<dbReference type="PIRSF" id="PIRSF038973">
    <property type="entry name" value="SpoIIM"/>
    <property type="match status" value="1"/>
</dbReference>
<protein>
    <submittedName>
        <fullName evidence="2">Stage II sporulation protein M</fullName>
    </submittedName>
</protein>